<evidence type="ECO:0000313" key="1">
    <source>
        <dbReference type="EMBL" id="MBB4000427.1"/>
    </source>
</evidence>
<dbReference type="InterPro" id="IPR008727">
    <property type="entry name" value="PAAR_motif"/>
</dbReference>
<comment type="caution">
    <text evidence="1">The sequence shown here is derived from an EMBL/GenBank/DDBJ whole genome shotgun (WGS) entry which is preliminary data.</text>
</comment>
<dbReference type="Proteomes" id="UP000542776">
    <property type="component" value="Unassembled WGS sequence"/>
</dbReference>
<organism evidence="1 2">
    <name type="scientific">Aureimonas pseudogalii</name>
    <dbReference type="NCBI Taxonomy" id="1744844"/>
    <lineage>
        <taxon>Bacteria</taxon>
        <taxon>Pseudomonadati</taxon>
        <taxon>Pseudomonadota</taxon>
        <taxon>Alphaproteobacteria</taxon>
        <taxon>Hyphomicrobiales</taxon>
        <taxon>Aurantimonadaceae</taxon>
        <taxon>Aureimonas</taxon>
    </lineage>
</organism>
<sequence length="91" mass="8965">MPLPIVKGQPNVLIGNLPAARLSDMTQPCLLAGCVPGGPGMLAKGSATVMIGGLPAARVGDLTMHPACVAPVPSPTGKVLPPGYPTVMIGG</sequence>
<keyword evidence="2" id="KW-1185">Reference proteome</keyword>
<accession>A0A7W6H8F5</accession>
<dbReference type="AlphaFoldDB" id="A0A7W6H8F5"/>
<dbReference type="EMBL" id="JACIEK010000020">
    <property type="protein sequence ID" value="MBB4000427.1"/>
    <property type="molecule type" value="Genomic_DNA"/>
</dbReference>
<dbReference type="Pfam" id="PF05488">
    <property type="entry name" value="PAAR_motif"/>
    <property type="match status" value="1"/>
</dbReference>
<dbReference type="Gene3D" id="2.60.200.60">
    <property type="match status" value="1"/>
</dbReference>
<gene>
    <name evidence="1" type="ORF">GGR04_004305</name>
</gene>
<evidence type="ECO:0000313" key="2">
    <source>
        <dbReference type="Proteomes" id="UP000542776"/>
    </source>
</evidence>
<protein>
    <submittedName>
        <fullName evidence="1">Putative Zn-binding protein involved in type VI secretion</fullName>
    </submittedName>
</protein>
<reference evidence="1 2" key="1">
    <citation type="submission" date="2020-08" db="EMBL/GenBank/DDBJ databases">
        <title>Genomic Encyclopedia of Type Strains, Phase IV (KMG-IV): sequencing the most valuable type-strain genomes for metagenomic binning, comparative biology and taxonomic classification.</title>
        <authorList>
            <person name="Goeker M."/>
        </authorList>
    </citation>
    <scope>NUCLEOTIDE SEQUENCE [LARGE SCALE GENOMIC DNA]</scope>
    <source>
        <strain evidence="1 2">DSM 102238</strain>
    </source>
</reference>
<proteinExistence type="predicted"/>
<name>A0A7W6H8F5_9HYPH</name>